<keyword evidence="16" id="KW-1185">Reference proteome</keyword>
<evidence type="ECO:0000256" key="1">
    <source>
        <dbReference type="ARBA" id="ARBA00004477"/>
    </source>
</evidence>
<dbReference type="PANTHER" id="PTHR12701">
    <property type="entry name" value="BCR-ASSOCIATED PROTEIN, BAP"/>
    <property type="match status" value="1"/>
</dbReference>
<dbReference type="OrthoDB" id="435607at2759"/>
<evidence type="ECO:0000259" key="14">
    <source>
        <dbReference type="Pfam" id="PF18035"/>
    </source>
</evidence>
<dbReference type="InParanoid" id="A0A0C2TEV5"/>
<keyword evidence="6 11" id="KW-0931">ER-Golgi transport</keyword>
<dbReference type="Proteomes" id="UP000054549">
    <property type="component" value="Unassembled WGS sequence"/>
</dbReference>
<sequence>MPESSLLFLRENSSKSFVLNHKHCLMVYGFRSAQRNMYLTGFCLFLSLVLTRTLHLLFELINTQAEHSKLKKQVESTKTGGKAQDSSKEIADLKKKVAELEAKDRDFETLKKQSQQQAAEYDRLATKYNAITGSSSDKRKD</sequence>
<evidence type="ECO:0000259" key="13">
    <source>
        <dbReference type="Pfam" id="PF05529"/>
    </source>
</evidence>
<dbReference type="STRING" id="946122.A0A0C2TEV5"/>
<evidence type="ECO:0000313" key="16">
    <source>
        <dbReference type="Proteomes" id="UP000054549"/>
    </source>
</evidence>
<evidence type="ECO:0000256" key="3">
    <source>
        <dbReference type="ARBA" id="ARBA00022448"/>
    </source>
</evidence>
<keyword evidence="9 12" id="KW-0175">Coiled coil</keyword>
<organism evidence="15 16">
    <name type="scientific">Amanita muscaria (strain Koide BX008)</name>
    <dbReference type="NCBI Taxonomy" id="946122"/>
    <lineage>
        <taxon>Eukaryota</taxon>
        <taxon>Fungi</taxon>
        <taxon>Dikarya</taxon>
        <taxon>Basidiomycota</taxon>
        <taxon>Agaricomycotina</taxon>
        <taxon>Agaricomycetes</taxon>
        <taxon>Agaricomycetidae</taxon>
        <taxon>Agaricales</taxon>
        <taxon>Pluteineae</taxon>
        <taxon>Amanitaceae</taxon>
        <taxon>Amanita</taxon>
    </lineage>
</organism>
<feature type="domain" description="Bap31/Bap29 cytoplasmic coiled-coil" evidence="14">
    <location>
        <begin position="88"/>
        <end position="140"/>
    </location>
</feature>
<accession>A0A0C2TEV5</accession>
<evidence type="ECO:0000256" key="9">
    <source>
        <dbReference type="ARBA" id="ARBA00023054"/>
    </source>
</evidence>
<comment type="similarity">
    <text evidence="2 11">Belongs to the BCAP29/BCAP31 family.</text>
</comment>
<dbReference type="GO" id="GO:0005789">
    <property type="term" value="C:endoplasmic reticulum membrane"/>
    <property type="evidence" value="ECO:0007669"/>
    <property type="project" value="UniProtKB-SubCell"/>
</dbReference>
<dbReference type="PANTHER" id="PTHR12701:SF20">
    <property type="entry name" value="ENDOPLASMIC RETICULUM TRANSMEMBRANE PROTEIN"/>
    <property type="match status" value="1"/>
</dbReference>
<evidence type="ECO:0000313" key="15">
    <source>
        <dbReference type="EMBL" id="KIL65389.1"/>
    </source>
</evidence>
<evidence type="ECO:0000256" key="4">
    <source>
        <dbReference type="ARBA" id="ARBA00022692"/>
    </source>
</evidence>
<dbReference type="InterPro" id="IPR040463">
    <property type="entry name" value="BAP29/BAP31_N"/>
</dbReference>
<dbReference type="InterPro" id="IPR008417">
    <property type="entry name" value="BAP29/BAP31"/>
</dbReference>
<comment type="subcellular location">
    <subcellularLocation>
        <location evidence="1 11">Endoplasmic reticulum membrane</location>
        <topology evidence="1 11">Multi-pass membrane protein</topology>
    </subcellularLocation>
</comment>
<keyword evidence="10" id="KW-0472">Membrane</keyword>
<dbReference type="Pfam" id="PF05529">
    <property type="entry name" value="Bap31"/>
    <property type="match status" value="1"/>
</dbReference>
<keyword evidence="5 11" id="KW-0256">Endoplasmic reticulum</keyword>
<evidence type="ECO:0000256" key="5">
    <source>
        <dbReference type="ARBA" id="ARBA00022824"/>
    </source>
</evidence>
<name>A0A0C2TEV5_AMAMK</name>
<dbReference type="EMBL" id="KN818242">
    <property type="protein sequence ID" value="KIL65389.1"/>
    <property type="molecule type" value="Genomic_DNA"/>
</dbReference>
<comment type="function">
    <text evidence="11">May play a role in anterograde transport of membrane proteins from the endoplasmic reticulum to the Golgi.</text>
</comment>
<evidence type="ECO:0000256" key="2">
    <source>
        <dbReference type="ARBA" id="ARBA00007956"/>
    </source>
</evidence>
<dbReference type="GO" id="GO:0006888">
    <property type="term" value="P:endoplasmic reticulum to Golgi vesicle-mediated transport"/>
    <property type="evidence" value="ECO:0007669"/>
    <property type="project" value="UniProtKB-UniRule"/>
</dbReference>
<dbReference type="GO" id="GO:0070973">
    <property type="term" value="P:protein localization to endoplasmic reticulum exit site"/>
    <property type="evidence" value="ECO:0007669"/>
    <property type="project" value="UniProtKB-UniRule"/>
</dbReference>
<proteinExistence type="inferred from homology"/>
<evidence type="ECO:0000256" key="6">
    <source>
        <dbReference type="ARBA" id="ARBA00022892"/>
    </source>
</evidence>
<evidence type="ECO:0000256" key="8">
    <source>
        <dbReference type="ARBA" id="ARBA00022989"/>
    </source>
</evidence>
<evidence type="ECO:0000256" key="10">
    <source>
        <dbReference type="ARBA" id="ARBA00023136"/>
    </source>
</evidence>
<keyword evidence="8" id="KW-1133">Transmembrane helix</keyword>
<evidence type="ECO:0000256" key="12">
    <source>
        <dbReference type="SAM" id="Coils"/>
    </source>
</evidence>
<keyword evidence="7 11" id="KW-0653">Protein transport</keyword>
<dbReference type="GO" id="GO:0006886">
    <property type="term" value="P:intracellular protein transport"/>
    <property type="evidence" value="ECO:0007669"/>
    <property type="project" value="UniProtKB-UniRule"/>
</dbReference>
<keyword evidence="3 11" id="KW-0813">Transport</keyword>
<dbReference type="InterPro" id="IPR041672">
    <property type="entry name" value="Bap31/Bap29_C"/>
</dbReference>
<reference evidence="15 16" key="1">
    <citation type="submission" date="2014-04" db="EMBL/GenBank/DDBJ databases">
        <title>Evolutionary Origins and Diversification of the Mycorrhizal Mutualists.</title>
        <authorList>
            <consortium name="DOE Joint Genome Institute"/>
            <consortium name="Mycorrhizal Genomics Consortium"/>
            <person name="Kohler A."/>
            <person name="Kuo A."/>
            <person name="Nagy L.G."/>
            <person name="Floudas D."/>
            <person name="Copeland A."/>
            <person name="Barry K.W."/>
            <person name="Cichocki N."/>
            <person name="Veneault-Fourrey C."/>
            <person name="LaButti K."/>
            <person name="Lindquist E.A."/>
            <person name="Lipzen A."/>
            <person name="Lundell T."/>
            <person name="Morin E."/>
            <person name="Murat C."/>
            <person name="Riley R."/>
            <person name="Ohm R."/>
            <person name="Sun H."/>
            <person name="Tunlid A."/>
            <person name="Henrissat B."/>
            <person name="Grigoriev I.V."/>
            <person name="Hibbett D.S."/>
            <person name="Martin F."/>
        </authorList>
    </citation>
    <scope>NUCLEOTIDE SEQUENCE [LARGE SCALE GENOMIC DNA]</scope>
    <source>
        <strain evidence="15 16">Koide BX008</strain>
    </source>
</reference>
<feature type="domain" description="BAP29/BAP31 transmembrane" evidence="13">
    <location>
        <begin position="30"/>
        <end position="69"/>
    </location>
</feature>
<gene>
    <name evidence="15" type="ORF">M378DRAFT_526750</name>
</gene>
<dbReference type="HOGENOM" id="CLU_1824810_0_0_1"/>
<protein>
    <recommendedName>
        <fullName evidence="11">Endoplasmic reticulum transmembrane protein</fullName>
    </recommendedName>
</protein>
<evidence type="ECO:0000256" key="11">
    <source>
        <dbReference type="RuleBase" id="RU367026"/>
    </source>
</evidence>
<dbReference type="AlphaFoldDB" id="A0A0C2TEV5"/>
<keyword evidence="4" id="KW-0812">Transmembrane</keyword>
<evidence type="ECO:0000256" key="7">
    <source>
        <dbReference type="ARBA" id="ARBA00022927"/>
    </source>
</evidence>
<feature type="coiled-coil region" evidence="12">
    <location>
        <begin position="83"/>
        <end position="113"/>
    </location>
</feature>
<dbReference type="Pfam" id="PF18035">
    <property type="entry name" value="Bap31_Bap29_C"/>
    <property type="match status" value="1"/>
</dbReference>